<keyword evidence="5 6" id="KW-0472">Membrane</keyword>
<gene>
    <name evidence="7" type="ORF">MetMK1DRAFT_00008510</name>
</gene>
<dbReference type="InterPro" id="IPR038730">
    <property type="entry name" value="HyfE-like"/>
</dbReference>
<evidence type="ECO:0000256" key="1">
    <source>
        <dbReference type="ARBA" id="ARBA00004651"/>
    </source>
</evidence>
<feature type="transmembrane region" description="Helical" evidence="6">
    <location>
        <begin position="178"/>
        <end position="198"/>
    </location>
</feature>
<feature type="transmembrane region" description="Helical" evidence="6">
    <location>
        <begin position="6"/>
        <end position="23"/>
    </location>
</feature>
<dbReference type="HOGENOM" id="CLU_088957_3_0_2"/>
<dbReference type="PANTHER" id="PTHR38601">
    <property type="entry name" value="HYDROGENASE-4 COMPONENT E"/>
    <property type="match status" value="1"/>
</dbReference>
<protein>
    <submittedName>
        <fullName evidence="7">Hydrogenase 4 membrane component (E)</fullName>
    </submittedName>
</protein>
<keyword evidence="2" id="KW-1003">Cell membrane</keyword>
<keyword evidence="4 6" id="KW-1133">Transmembrane helix</keyword>
<evidence type="ECO:0000256" key="6">
    <source>
        <dbReference type="SAM" id="Phobius"/>
    </source>
</evidence>
<dbReference type="AlphaFoldDB" id="H2C278"/>
<evidence type="ECO:0000256" key="3">
    <source>
        <dbReference type="ARBA" id="ARBA00022692"/>
    </source>
</evidence>
<dbReference type="STRING" id="671065.MetMK1DRAFT_00008510"/>
<comment type="subcellular location">
    <subcellularLocation>
        <location evidence="1">Cell membrane</location>
        <topology evidence="1">Multi-pass membrane protein</topology>
    </subcellularLocation>
</comment>
<evidence type="ECO:0000313" key="8">
    <source>
        <dbReference type="Proteomes" id="UP000003980"/>
    </source>
</evidence>
<dbReference type="Proteomes" id="UP000003980">
    <property type="component" value="Unassembled WGS sequence"/>
</dbReference>
<evidence type="ECO:0000313" key="7">
    <source>
        <dbReference type="EMBL" id="EHP70349.1"/>
    </source>
</evidence>
<proteinExistence type="predicted"/>
<dbReference type="PANTHER" id="PTHR38601:SF1">
    <property type="entry name" value="HYDROGENASE-4 COMPONENT E"/>
    <property type="match status" value="1"/>
</dbReference>
<dbReference type="GO" id="GO:0005886">
    <property type="term" value="C:plasma membrane"/>
    <property type="evidence" value="ECO:0007669"/>
    <property type="project" value="UniProtKB-SubCell"/>
</dbReference>
<feature type="transmembrane region" description="Helical" evidence="6">
    <location>
        <begin position="60"/>
        <end position="79"/>
    </location>
</feature>
<keyword evidence="3 6" id="KW-0812">Transmembrane</keyword>
<feature type="transmembrane region" description="Helical" evidence="6">
    <location>
        <begin position="35"/>
        <end position="54"/>
    </location>
</feature>
<dbReference type="OrthoDB" id="57556at2157"/>
<dbReference type="RefSeq" id="WP_009071012.1">
    <property type="nucleotide sequence ID" value="NZ_JH597761.1"/>
</dbReference>
<reference evidence="7 8" key="1">
    <citation type="submission" date="2012-01" db="EMBL/GenBank/DDBJ databases">
        <title>Improved High-Quality Draft sequence of Metallosphaera yellowstonensis MK1.</title>
        <authorList>
            <consortium name="US DOE Joint Genome Institute"/>
            <person name="Lucas S."/>
            <person name="Han J."/>
            <person name="Cheng J.-F."/>
            <person name="Goodwin L."/>
            <person name="Pitluck S."/>
            <person name="Peters L."/>
            <person name="Teshima H."/>
            <person name="Detter J.C."/>
            <person name="Han C."/>
            <person name="Tapia R."/>
            <person name="Land M."/>
            <person name="Hauser L."/>
            <person name="Kyrpides N."/>
            <person name="Kozubal M."/>
            <person name="Macur R.E."/>
            <person name="Jay Z."/>
            <person name="Inskeep W."/>
            <person name="Woyke T."/>
        </authorList>
    </citation>
    <scope>NUCLEOTIDE SEQUENCE [LARGE SCALE GENOMIC DNA]</scope>
    <source>
        <strain evidence="7 8">MK1</strain>
    </source>
</reference>
<keyword evidence="8" id="KW-1185">Reference proteome</keyword>
<accession>H2C278</accession>
<dbReference type="EMBL" id="JH597761">
    <property type="protein sequence ID" value="EHP70349.1"/>
    <property type="molecule type" value="Genomic_DNA"/>
</dbReference>
<evidence type="ECO:0000256" key="4">
    <source>
        <dbReference type="ARBA" id="ARBA00022989"/>
    </source>
</evidence>
<name>H2C278_9CREN</name>
<dbReference type="eggNOG" id="arCOG03626">
    <property type="taxonomic scope" value="Archaea"/>
</dbReference>
<evidence type="ECO:0000256" key="2">
    <source>
        <dbReference type="ARBA" id="ARBA00022475"/>
    </source>
</evidence>
<evidence type="ECO:0000256" key="5">
    <source>
        <dbReference type="ARBA" id="ARBA00023136"/>
    </source>
</evidence>
<feature type="transmembrane region" description="Helical" evidence="6">
    <location>
        <begin position="99"/>
        <end position="118"/>
    </location>
</feature>
<sequence>MVDQIQEIVVLISSLLPLTALYIQGQAFLVPSVKAVGVQSFVVAILSFTLAMIYRQEELLILGIIVLFTRAVLTPLVILKVSRFRNWERERIGGVTSIFVLNVAFFFSATLVLIFLVLSRVLPNLDVEELSIPFILFFQGTFLIASRRSTVAHILGYVELENGLVALGLFLIPPPLLIDVTVFLDVLALVVISSVVIVEKSEHEPMEELVG</sequence>
<organism evidence="7 8">
    <name type="scientific">Metallosphaera yellowstonensis MK1</name>
    <dbReference type="NCBI Taxonomy" id="671065"/>
    <lineage>
        <taxon>Archaea</taxon>
        <taxon>Thermoproteota</taxon>
        <taxon>Thermoprotei</taxon>
        <taxon>Sulfolobales</taxon>
        <taxon>Sulfolobaceae</taxon>
        <taxon>Metallosphaera</taxon>
    </lineage>
</organism>